<evidence type="ECO:0008006" key="2">
    <source>
        <dbReference type="Google" id="ProtNLM"/>
    </source>
</evidence>
<dbReference type="EMBL" id="BART01012907">
    <property type="protein sequence ID" value="GAG86834.1"/>
    <property type="molecule type" value="Genomic_DNA"/>
</dbReference>
<accession>X1AV10</accession>
<protein>
    <recommendedName>
        <fullName evidence="2">Zinc-ribbon domain-containing protein</fullName>
    </recommendedName>
</protein>
<sequence>MKIKRYKKIKKLLNSNKSDIFGDKIKLCPACSATILDKNAILCPNCKTNLNNIKTKYKIIKNKLED</sequence>
<proteinExistence type="predicted"/>
<organism evidence="1">
    <name type="scientific">marine sediment metagenome</name>
    <dbReference type="NCBI Taxonomy" id="412755"/>
    <lineage>
        <taxon>unclassified sequences</taxon>
        <taxon>metagenomes</taxon>
        <taxon>ecological metagenomes</taxon>
    </lineage>
</organism>
<gene>
    <name evidence="1" type="ORF">S01H4_26680</name>
</gene>
<evidence type="ECO:0000313" key="1">
    <source>
        <dbReference type="EMBL" id="GAG86834.1"/>
    </source>
</evidence>
<reference evidence="1" key="1">
    <citation type="journal article" date="2014" name="Front. Microbiol.">
        <title>High frequency of phylogenetically diverse reductive dehalogenase-homologous genes in deep subseafloor sedimentary metagenomes.</title>
        <authorList>
            <person name="Kawai M."/>
            <person name="Futagami T."/>
            <person name="Toyoda A."/>
            <person name="Takaki Y."/>
            <person name="Nishi S."/>
            <person name="Hori S."/>
            <person name="Arai W."/>
            <person name="Tsubouchi T."/>
            <person name="Morono Y."/>
            <person name="Uchiyama I."/>
            <person name="Ito T."/>
            <person name="Fujiyama A."/>
            <person name="Inagaki F."/>
            <person name="Takami H."/>
        </authorList>
    </citation>
    <scope>NUCLEOTIDE SEQUENCE</scope>
    <source>
        <strain evidence="1">Expedition CK06-06</strain>
    </source>
</reference>
<dbReference type="AlphaFoldDB" id="X1AV10"/>
<comment type="caution">
    <text evidence="1">The sequence shown here is derived from an EMBL/GenBank/DDBJ whole genome shotgun (WGS) entry which is preliminary data.</text>
</comment>
<name>X1AV10_9ZZZZ</name>